<gene>
    <name evidence="4" type="ORF">QWZ10_00665</name>
</gene>
<comment type="caution">
    <text evidence="4">The sequence shown here is derived from an EMBL/GenBank/DDBJ whole genome shotgun (WGS) entry which is preliminary data.</text>
</comment>
<dbReference type="Pfam" id="PF00205">
    <property type="entry name" value="TPP_enzyme_M"/>
    <property type="match status" value="1"/>
</dbReference>
<reference evidence="5" key="1">
    <citation type="journal article" date="2019" name="Int. J. Syst. Evol. Microbiol.">
        <title>The Global Catalogue of Microorganisms (GCM) 10K type strain sequencing project: providing services to taxonomists for standard genome sequencing and annotation.</title>
        <authorList>
            <consortium name="The Broad Institute Genomics Platform"/>
            <consortium name="The Broad Institute Genome Sequencing Center for Infectious Disease"/>
            <person name="Wu L."/>
            <person name="Ma J."/>
        </authorList>
    </citation>
    <scope>NUCLEOTIDE SEQUENCE [LARGE SCALE GENOMIC DNA]</scope>
    <source>
        <strain evidence="5">CECT 8482</strain>
    </source>
</reference>
<dbReference type="SUPFAM" id="SSF52518">
    <property type="entry name" value="Thiamin diphosphate-binding fold (THDP-binding)"/>
    <property type="match status" value="1"/>
</dbReference>
<name>A0ABT8D2E5_9RHOB</name>
<dbReference type="Gene3D" id="3.40.50.970">
    <property type="match status" value="1"/>
</dbReference>
<sequence>MRELMKAADCILAVGTECGPTDYDMYVTGYPKLAARFIRLDIDPEQAMRGFMPDLALIGAAQPSLAALLPLIAPAAPRDHGALPALRSRIRAELPAILQAGCAVVEEIRDTLPDLPIVGDSTQAVYGANLDYAAPAPRLYFGSATGFGTLGYALPAAIGATLATGRPALALCGDGGLQFTLPELAVARELNLPLIVLIWNNSGYREIKTSMIDMGVEPIGVDIFTPDFAALAEGFGCAVIRAEKRSDLPALLRAAVARGGPSVIEITEDVVVENA</sequence>
<dbReference type="Gene3D" id="3.40.50.1220">
    <property type="entry name" value="TPP-binding domain"/>
    <property type="match status" value="1"/>
</dbReference>
<evidence type="ECO:0000313" key="5">
    <source>
        <dbReference type="Proteomes" id="UP001243846"/>
    </source>
</evidence>
<dbReference type="CDD" id="cd00568">
    <property type="entry name" value="TPP_enzymes"/>
    <property type="match status" value="1"/>
</dbReference>
<dbReference type="SUPFAM" id="SSF52467">
    <property type="entry name" value="DHS-like NAD/FAD-binding domain"/>
    <property type="match status" value="1"/>
</dbReference>
<evidence type="ECO:0000256" key="1">
    <source>
        <dbReference type="ARBA" id="ARBA00007812"/>
    </source>
</evidence>
<dbReference type="PANTHER" id="PTHR18968:SF13">
    <property type="entry name" value="ACETOLACTATE SYNTHASE CATALYTIC SUBUNIT, MITOCHONDRIAL"/>
    <property type="match status" value="1"/>
</dbReference>
<dbReference type="InterPro" id="IPR012000">
    <property type="entry name" value="Thiamin_PyroP_enz_cen_dom"/>
</dbReference>
<accession>A0ABT8D2E5</accession>
<dbReference type="PANTHER" id="PTHR18968">
    <property type="entry name" value="THIAMINE PYROPHOSPHATE ENZYMES"/>
    <property type="match status" value="1"/>
</dbReference>
<dbReference type="EMBL" id="JAUFRC010000001">
    <property type="protein sequence ID" value="MDN3710715.1"/>
    <property type="molecule type" value="Genomic_DNA"/>
</dbReference>
<evidence type="ECO:0000259" key="3">
    <source>
        <dbReference type="Pfam" id="PF02775"/>
    </source>
</evidence>
<evidence type="ECO:0000259" key="2">
    <source>
        <dbReference type="Pfam" id="PF00205"/>
    </source>
</evidence>
<organism evidence="4 5">
    <name type="scientific">Paracoccus cavernae</name>
    <dbReference type="NCBI Taxonomy" id="1571207"/>
    <lineage>
        <taxon>Bacteria</taxon>
        <taxon>Pseudomonadati</taxon>
        <taxon>Pseudomonadota</taxon>
        <taxon>Alphaproteobacteria</taxon>
        <taxon>Rhodobacterales</taxon>
        <taxon>Paracoccaceae</taxon>
        <taxon>Paracoccus</taxon>
    </lineage>
</organism>
<dbReference type="Pfam" id="PF02775">
    <property type="entry name" value="TPP_enzyme_C"/>
    <property type="match status" value="1"/>
</dbReference>
<comment type="similarity">
    <text evidence="1">Belongs to the TPP enzyme family.</text>
</comment>
<proteinExistence type="inferred from homology"/>
<dbReference type="Proteomes" id="UP001243846">
    <property type="component" value="Unassembled WGS sequence"/>
</dbReference>
<feature type="domain" description="Thiamine pyrophosphate enzyme central" evidence="2">
    <location>
        <begin position="2"/>
        <end position="68"/>
    </location>
</feature>
<feature type="domain" description="Thiamine pyrophosphate enzyme TPP-binding" evidence="3">
    <location>
        <begin position="128"/>
        <end position="266"/>
    </location>
</feature>
<evidence type="ECO:0000313" key="4">
    <source>
        <dbReference type="EMBL" id="MDN3710715.1"/>
    </source>
</evidence>
<keyword evidence="5" id="KW-1185">Reference proteome</keyword>
<dbReference type="InterPro" id="IPR045229">
    <property type="entry name" value="TPP_enz"/>
</dbReference>
<dbReference type="InterPro" id="IPR029035">
    <property type="entry name" value="DHS-like_NAD/FAD-binding_dom"/>
</dbReference>
<dbReference type="InterPro" id="IPR029061">
    <property type="entry name" value="THDP-binding"/>
</dbReference>
<dbReference type="InterPro" id="IPR011766">
    <property type="entry name" value="TPP_enzyme_TPP-bd"/>
</dbReference>
<protein>
    <submittedName>
        <fullName evidence="4">Thiamine pyrophosphate-dependent enzyme</fullName>
    </submittedName>
</protein>